<dbReference type="Pfam" id="PF24883">
    <property type="entry name" value="NPHP3_N"/>
    <property type="match status" value="1"/>
</dbReference>
<dbReference type="InterPro" id="IPR027417">
    <property type="entry name" value="P-loop_NTPase"/>
</dbReference>
<evidence type="ECO:0000259" key="3">
    <source>
        <dbReference type="Pfam" id="PF24883"/>
    </source>
</evidence>
<dbReference type="RefSeq" id="XP_038749054.1">
    <property type="nucleotide sequence ID" value="XM_038885855.1"/>
</dbReference>
<dbReference type="GeneID" id="62158929"/>
<dbReference type="PANTHER" id="PTHR10039">
    <property type="entry name" value="AMELOGENIN"/>
    <property type="match status" value="1"/>
</dbReference>
<proteinExistence type="predicted"/>
<comment type="caution">
    <text evidence="4">The sequence shown here is derived from an EMBL/GenBank/DDBJ whole genome shotgun (WGS) entry which is preliminary data.</text>
</comment>
<evidence type="ECO:0000313" key="4">
    <source>
        <dbReference type="EMBL" id="KAF9879593.1"/>
    </source>
</evidence>
<reference evidence="4" key="2">
    <citation type="submission" date="2020-11" db="EMBL/GenBank/DDBJ databases">
        <title>Whole genome sequencing of Colletotrichum sp.</title>
        <authorList>
            <person name="Li H."/>
        </authorList>
    </citation>
    <scope>NUCLEOTIDE SEQUENCE</scope>
    <source>
        <strain evidence="4">CkLH20</strain>
    </source>
</reference>
<dbReference type="Proteomes" id="UP000781932">
    <property type="component" value="Unassembled WGS sequence"/>
</dbReference>
<feature type="domain" description="Nephrocystin 3-like N-terminal" evidence="3">
    <location>
        <begin position="327"/>
        <end position="507"/>
    </location>
</feature>
<dbReference type="InterPro" id="IPR056884">
    <property type="entry name" value="NPHP3-like_N"/>
</dbReference>
<dbReference type="AlphaFoldDB" id="A0A9P6I9E0"/>
<dbReference type="SUPFAM" id="SSF52540">
    <property type="entry name" value="P-loop containing nucleoside triphosphate hydrolases"/>
    <property type="match status" value="1"/>
</dbReference>
<evidence type="ECO:0000256" key="1">
    <source>
        <dbReference type="ARBA" id="ARBA00022737"/>
    </source>
</evidence>
<reference evidence="4" key="1">
    <citation type="submission" date="2020-03" db="EMBL/GenBank/DDBJ databases">
        <authorList>
            <person name="He L."/>
        </authorList>
    </citation>
    <scope>NUCLEOTIDE SEQUENCE</scope>
    <source>
        <strain evidence="4">CkLH20</strain>
    </source>
</reference>
<evidence type="ECO:0000256" key="2">
    <source>
        <dbReference type="SAM" id="MobiDB-lite"/>
    </source>
</evidence>
<organism evidence="4 5">
    <name type="scientific">Colletotrichum karsti</name>
    <dbReference type="NCBI Taxonomy" id="1095194"/>
    <lineage>
        <taxon>Eukaryota</taxon>
        <taxon>Fungi</taxon>
        <taxon>Dikarya</taxon>
        <taxon>Ascomycota</taxon>
        <taxon>Pezizomycotina</taxon>
        <taxon>Sordariomycetes</taxon>
        <taxon>Hypocreomycetidae</taxon>
        <taxon>Glomerellales</taxon>
        <taxon>Glomerellaceae</taxon>
        <taxon>Colletotrichum</taxon>
        <taxon>Colletotrichum boninense species complex</taxon>
    </lineage>
</organism>
<feature type="region of interest" description="Disordered" evidence="2">
    <location>
        <begin position="245"/>
        <end position="264"/>
    </location>
</feature>
<dbReference type="EMBL" id="JAATWM020000007">
    <property type="protein sequence ID" value="KAF9879593.1"/>
    <property type="molecule type" value="Genomic_DNA"/>
</dbReference>
<sequence length="651" mass="73692">MDPITAVSLASNVISFIDFTTQLLRGAKNIRAAGDFEENASLEAVTRHIDIFITKLLGPESSSLVGSDLQLSDLAAKCRALAIELLALLYKIKAKDPNSRRQAVWSVMKNMKYEEQKKSLEARLASCRDQFEMQLNFLASQENRLKLHAVLSSSQSSAHQIQEISASLDRLRDTMQVAGFSDQAKMQLSQLLRVSDDIVHAVAQERILRGLAYESARSLNERHDMIPEAHFKTFEWLVSKTADNKDKQVDFSPPPSDFSVSDASSYGSDSLVFEEEEDEGDDILAEFSKDWKQFHHSSLKADVLRSPFKCFDDSVSQIGQELRSARKLFMNWLSSGEGIFHFSAKFGAGKSTLMKFLCAHPDVQSELEAWSRTCNRRLVIGSYFFYNLGTTYQKSLAGMCRTLVYEVLELCPDLTSWILPAQWSQASSTPWQVDQTIRISDREALQAFERIIEGAATDKTQARFCFFIDGLDELEKTAEVSHGDLVNLLHDWHRRSSGHVKFCVSSREHNVFMNGFSASQRVRLHTLTRQDLELFARDKLRGIQDNATMNQIVEAILDKAQGIFFWVTLVVRNMQTRLEDGFGPDEILEQIDVLPSEVNDLFAYILDSLDTWAKSRAYRTLAILLEATRWDIEVPALGSTWYLNVSNGIKP</sequence>
<evidence type="ECO:0000313" key="5">
    <source>
        <dbReference type="Proteomes" id="UP000781932"/>
    </source>
</evidence>
<keyword evidence="5" id="KW-1185">Reference proteome</keyword>
<gene>
    <name evidence="4" type="ORF">CkaCkLH20_03136</name>
</gene>
<keyword evidence="1" id="KW-0677">Repeat</keyword>
<accession>A0A9P6I9E0</accession>
<dbReference type="OrthoDB" id="443402at2759"/>
<protein>
    <recommendedName>
        <fullName evidence="3">Nephrocystin 3-like N-terminal domain-containing protein</fullName>
    </recommendedName>
</protein>
<name>A0A9P6I9E0_9PEZI</name>
<dbReference type="PANTHER" id="PTHR10039:SF5">
    <property type="entry name" value="NACHT DOMAIN-CONTAINING PROTEIN"/>
    <property type="match status" value="1"/>
</dbReference>